<name>A0A0F7FK29_9CREN</name>
<evidence type="ECO:0000256" key="2">
    <source>
        <dbReference type="ARBA" id="ARBA00022448"/>
    </source>
</evidence>
<feature type="transmembrane region" description="Helical" evidence="8">
    <location>
        <begin position="138"/>
        <end position="159"/>
    </location>
</feature>
<dbReference type="SUPFAM" id="SSF161098">
    <property type="entry name" value="MetI-like"/>
    <property type="match status" value="2"/>
</dbReference>
<dbReference type="PROSITE" id="PS50928">
    <property type="entry name" value="ABC_TM1"/>
    <property type="match status" value="2"/>
</dbReference>
<evidence type="ECO:0000259" key="9">
    <source>
        <dbReference type="PROSITE" id="PS50928"/>
    </source>
</evidence>
<keyword evidence="2 8" id="KW-0813">Transport</keyword>
<feature type="domain" description="ABC transmembrane type-1" evidence="9">
    <location>
        <begin position="100"/>
        <end position="303"/>
    </location>
</feature>
<evidence type="ECO:0000313" key="10">
    <source>
        <dbReference type="EMBL" id="AKG39307.1"/>
    </source>
</evidence>
<feature type="domain" description="ABC transmembrane type-1" evidence="9">
    <location>
        <begin position="392"/>
        <end position="597"/>
    </location>
</feature>
<dbReference type="InterPro" id="IPR000515">
    <property type="entry name" value="MetI-like"/>
</dbReference>
<evidence type="ECO:0000256" key="4">
    <source>
        <dbReference type="ARBA" id="ARBA00022519"/>
    </source>
</evidence>
<feature type="transmembrane region" description="Helical" evidence="8">
    <location>
        <begin position="429"/>
        <end position="451"/>
    </location>
</feature>
<keyword evidence="4" id="KW-0997">Cell inner membrane</keyword>
<feature type="transmembrane region" description="Helical" evidence="8">
    <location>
        <begin position="334"/>
        <end position="359"/>
    </location>
</feature>
<dbReference type="GO" id="GO:0005886">
    <property type="term" value="C:plasma membrane"/>
    <property type="evidence" value="ECO:0007669"/>
    <property type="project" value="UniProtKB-SubCell"/>
</dbReference>
<dbReference type="Proteomes" id="UP000067434">
    <property type="component" value="Chromosome"/>
</dbReference>
<feature type="transmembrane region" description="Helical" evidence="8">
    <location>
        <begin position="226"/>
        <end position="249"/>
    </location>
</feature>
<dbReference type="AlphaFoldDB" id="A0A0F7FK29"/>
<feature type="transmembrane region" description="Helical" evidence="8">
    <location>
        <begin position="286"/>
        <end position="307"/>
    </location>
</feature>
<evidence type="ECO:0000256" key="3">
    <source>
        <dbReference type="ARBA" id="ARBA00022475"/>
    </source>
</evidence>
<dbReference type="InterPro" id="IPR035906">
    <property type="entry name" value="MetI-like_sf"/>
</dbReference>
<reference evidence="10 11" key="1">
    <citation type="journal article" date="2015" name="Stand. Genomic Sci.">
        <title>Complete genome sequence of and proposal of Thermofilum uzonense sp. nov. a novel hyperthermophilic crenarchaeon and emended description of the genus Thermofilum.</title>
        <authorList>
            <person name="Toshchakov S.V."/>
            <person name="Korzhenkov A.A."/>
            <person name="Samarov N.I."/>
            <person name="Mazunin I.O."/>
            <person name="Mozhey O.I."/>
            <person name="Shmyr I.S."/>
            <person name="Derbikova K.S."/>
            <person name="Taranov E.A."/>
            <person name="Dominova I.N."/>
            <person name="Bonch-Osmolovskaya E.A."/>
            <person name="Patrushev M.V."/>
            <person name="Podosokorskaya O.A."/>
            <person name="Kublanov I.V."/>
        </authorList>
    </citation>
    <scope>NUCLEOTIDE SEQUENCE [LARGE SCALE GENOMIC DNA]</scope>
    <source>
        <strain evidence="10 11">1807-2</strain>
    </source>
</reference>
<evidence type="ECO:0000256" key="5">
    <source>
        <dbReference type="ARBA" id="ARBA00022692"/>
    </source>
</evidence>
<dbReference type="GO" id="GO:0055085">
    <property type="term" value="P:transmembrane transport"/>
    <property type="evidence" value="ECO:0007669"/>
    <property type="project" value="InterPro"/>
</dbReference>
<evidence type="ECO:0000256" key="8">
    <source>
        <dbReference type="RuleBase" id="RU363032"/>
    </source>
</evidence>
<feature type="transmembrane region" description="Helical" evidence="8">
    <location>
        <begin position="179"/>
        <end position="205"/>
    </location>
</feature>
<dbReference type="HOGENOM" id="CLU_021838_1_0_2"/>
<keyword evidence="5 8" id="KW-0812">Transmembrane</keyword>
<keyword evidence="7 8" id="KW-0472">Membrane</keyword>
<dbReference type="PATRIC" id="fig|1550241.5.peg.391"/>
<dbReference type="STRING" id="1550241.MA03_01920"/>
<gene>
    <name evidence="10" type="ORF">MA03_01920</name>
</gene>
<feature type="transmembrane region" description="Helical" evidence="8">
    <location>
        <begin position="104"/>
        <end position="126"/>
    </location>
</feature>
<dbReference type="PANTHER" id="PTHR43357:SF3">
    <property type="entry name" value="FE(3+)-TRANSPORT SYSTEM PERMEASE PROTEIN FBPB 2"/>
    <property type="match status" value="1"/>
</dbReference>
<evidence type="ECO:0000256" key="6">
    <source>
        <dbReference type="ARBA" id="ARBA00022989"/>
    </source>
</evidence>
<keyword evidence="11" id="KW-1185">Reference proteome</keyword>
<feature type="transmembrane region" description="Helical" evidence="8">
    <location>
        <begin position="463"/>
        <end position="481"/>
    </location>
</feature>
<comment type="similarity">
    <text evidence="8">Belongs to the binding-protein-dependent transport system permease family.</text>
</comment>
<proteinExistence type="inferred from homology"/>
<evidence type="ECO:0000256" key="7">
    <source>
        <dbReference type="ARBA" id="ARBA00023136"/>
    </source>
</evidence>
<keyword evidence="3" id="KW-1003">Cell membrane</keyword>
<dbReference type="KEGG" id="thf:MA03_01920"/>
<dbReference type="Pfam" id="PF00528">
    <property type="entry name" value="BPD_transp_1"/>
    <property type="match status" value="2"/>
</dbReference>
<feature type="transmembrane region" description="Helical" evidence="8">
    <location>
        <begin position="396"/>
        <end position="417"/>
    </location>
</feature>
<evidence type="ECO:0000313" key="11">
    <source>
        <dbReference type="Proteomes" id="UP000067434"/>
    </source>
</evidence>
<feature type="transmembrane region" description="Helical" evidence="8">
    <location>
        <begin position="516"/>
        <end position="539"/>
    </location>
</feature>
<organism evidence="10 11">
    <name type="scientific">Infirmifilum uzonense</name>
    <dbReference type="NCBI Taxonomy" id="1550241"/>
    <lineage>
        <taxon>Archaea</taxon>
        <taxon>Thermoproteota</taxon>
        <taxon>Thermoprotei</taxon>
        <taxon>Thermofilales</taxon>
        <taxon>Thermofilaceae</taxon>
        <taxon>Infirmifilum</taxon>
    </lineage>
</organism>
<dbReference type="EMBL" id="CP009961">
    <property type="protein sequence ID" value="AKG39307.1"/>
    <property type="molecule type" value="Genomic_DNA"/>
</dbReference>
<dbReference type="CDD" id="cd06261">
    <property type="entry name" value="TM_PBP2"/>
    <property type="match status" value="2"/>
</dbReference>
<keyword evidence="6 8" id="KW-1133">Transmembrane helix</keyword>
<accession>A0A0F7FK29</accession>
<dbReference type="PANTHER" id="PTHR43357">
    <property type="entry name" value="INNER MEMBRANE ABC TRANSPORTER PERMEASE PROTEIN YDCV"/>
    <property type="match status" value="1"/>
</dbReference>
<comment type="subcellular location">
    <subcellularLocation>
        <location evidence="1">Cell inner membrane</location>
        <topology evidence="1">Multi-pass membrane protein</topology>
    </subcellularLocation>
    <subcellularLocation>
        <location evidence="8">Cell membrane</location>
        <topology evidence="8">Multi-pass membrane protein</topology>
    </subcellularLocation>
</comment>
<dbReference type="Gene3D" id="1.10.3720.10">
    <property type="entry name" value="MetI-like"/>
    <property type="match status" value="2"/>
</dbReference>
<protein>
    <submittedName>
        <fullName evidence="10">ABC transporter permease</fullName>
    </submittedName>
</protein>
<evidence type="ECO:0000256" key="1">
    <source>
        <dbReference type="ARBA" id="ARBA00004429"/>
    </source>
</evidence>
<feature type="transmembrane region" description="Helical" evidence="8">
    <location>
        <begin position="20"/>
        <end position="46"/>
    </location>
</feature>
<feature type="transmembrane region" description="Helical" evidence="8">
    <location>
        <begin position="574"/>
        <end position="601"/>
    </location>
</feature>
<sequence>MVSLTRRIRTTLYELDPLLWVFIVFGSSFLIVFLVSPILFVLVNAFRAPSGGAWYSNFQRIFSAREYVRLETLPGEQFAFAVQLGNETLYVIKGLNYGALVNSLILSLFVTSAATAIGIIMAFILARYSFPGKDFLRILSLVPLFVTPFVNSYVVKILFSEYGPISLVTQSLFGWKLRLDGLVGVALAQIISFYPIVYLNAYSAFLNVDPSTEEQAENLGARGFTLFRSVTFPLALPGIVAGAIIVYIFSLEDVGAPLIFQEWNLMSAQIFRGFMTQTGIVSPESAALGIVMLFIAVMGFLAIRNYVGMRSYAMISRGGRLVSRARPLGPLGKLVVYLIVFPLVLLTAFPQIGVFLLAFNVMPSRGFEINLGSFTLDYFERLFTDPGVFTYIRNTLIYAALSVILAVVVAVMVGYGVSRIRVSWLSNLLDTLATVPIAIPGLVIALGYYYFFTTIFSGTPLDPASIGAFQAWVVLVVSYSVRKLPYVVRSVYAGFQQVHVGLEEAALNLGATRAKVVFGVVLPFILSYIFSGAVLGFIYMATEVSTSITIGNFNPSQAPMTYYMMNVYKGGSPIGVQIAAAMGVLLIFIQLVAMLIVVGVLKQRYAFIGV</sequence>